<dbReference type="PANTHER" id="PTHR30246:SF1">
    <property type="entry name" value="2-DEHYDRO-3-DEOXY-6-PHOSPHOGALACTONATE ALDOLASE-RELATED"/>
    <property type="match status" value="1"/>
</dbReference>
<name>A0A172Q969_9STRE</name>
<dbReference type="GO" id="GO:0016829">
    <property type="term" value="F:lyase activity"/>
    <property type="evidence" value="ECO:0007669"/>
    <property type="project" value="UniProtKB-KW"/>
</dbReference>
<dbReference type="Proteomes" id="UP000077317">
    <property type="component" value="Chromosome"/>
</dbReference>
<dbReference type="AlphaFoldDB" id="A0A172Q969"/>
<reference evidence="6 7" key="1">
    <citation type="journal article" date="2016" name="Int. J. Syst. Evol. Microbiol.">
        <title>Streptococcuspantholopis sp. nov., isolated from faeces of the Tibetan antelope (Pantholops hodgsonii).</title>
        <authorList>
            <person name="Bai X."/>
            <person name="Xiong Y."/>
            <person name="Lu S."/>
            <person name="Jin D."/>
            <person name="Lai X."/>
            <person name="Yang J."/>
            <person name="Niu L."/>
            <person name="Hu S."/>
            <person name="Meng X."/>
            <person name="Pu J."/>
            <person name="Ye C."/>
            <person name="Xu J."/>
        </authorList>
    </citation>
    <scope>NUCLEOTIDE SEQUENCE [LARGE SCALE GENOMIC DNA]</scope>
    <source>
        <strain evidence="6 7">TA 26</strain>
    </source>
</reference>
<evidence type="ECO:0000313" key="6">
    <source>
        <dbReference type="EMBL" id="AND79982.1"/>
    </source>
</evidence>
<dbReference type="STRING" id="1811193.A0O21_08195"/>
<sequence>MKKLAVLNKIDSGKIMAIVRTQRLERAKEIAAACLAGGVSCLEISYTHFNAGHLIEELYKEHGEELLIGAGTVLDSETAWEAIMRGAQFIIAPTFKEEVAKICNRYQIAYMPGCTTVTEAVTALEAGAAMIKAFPTSSFWGPELVAALKTPLPFIPLLSSGGVTLENVDAWLEAGVDCMGIGSLLTSGSAQAIEEHARLLRQAVKRYIKRS</sequence>
<organism evidence="6 7">
    <name type="scientific">Streptococcus pantholopis</name>
    <dbReference type="NCBI Taxonomy" id="1811193"/>
    <lineage>
        <taxon>Bacteria</taxon>
        <taxon>Bacillati</taxon>
        <taxon>Bacillota</taxon>
        <taxon>Bacilli</taxon>
        <taxon>Lactobacillales</taxon>
        <taxon>Streptococcaceae</taxon>
        <taxon>Streptococcus</taxon>
    </lineage>
</organism>
<comment type="subunit">
    <text evidence="3">Homotrimer.</text>
</comment>
<dbReference type="KEGG" id="spat:A0O21_08195"/>
<evidence type="ECO:0000313" key="7">
    <source>
        <dbReference type="Proteomes" id="UP000077317"/>
    </source>
</evidence>
<protein>
    <submittedName>
        <fullName evidence="6">Ketohydroxyglutarate aldolase</fullName>
    </submittedName>
</protein>
<comment type="similarity">
    <text evidence="2">Belongs to the KHG/KDPG aldolase family.</text>
</comment>
<accession>A0A172Q969</accession>
<keyword evidence="4" id="KW-0456">Lyase</keyword>
<evidence type="ECO:0000256" key="4">
    <source>
        <dbReference type="ARBA" id="ARBA00023239"/>
    </source>
</evidence>
<dbReference type="OrthoDB" id="9802667at2"/>
<dbReference type="CDD" id="cd00452">
    <property type="entry name" value="KDPG_aldolase"/>
    <property type="match status" value="1"/>
</dbReference>
<proteinExistence type="inferred from homology"/>
<dbReference type="Pfam" id="PF01081">
    <property type="entry name" value="Aldolase"/>
    <property type="match status" value="1"/>
</dbReference>
<dbReference type="Gene3D" id="3.20.20.70">
    <property type="entry name" value="Aldolase class I"/>
    <property type="match status" value="1"/>
</dbReference>
<dbReference type="PANTHER" id="PTHR30246">
    <property type="entry name" value="2-KETO-3-DEOXY-6-PHOSPHOGLUCONATE ALDOLASE"/>
    <property type="match status" value="1"/>
</dbReference>
<comment type="pathway">
    <text evidence="1">Carbohydrate acid metabolism.</text>
</comment>
<dbReference type="SUPFAM" id="SSF51569">
    <property type="entry name" value="Aldolase"/>
    <property type="match status" value="1"/>
</dbReference>
<dbReference type="RefSeq" id="WP_067064102.1">
    <property type="nucleotide sequence ID" value="NZ_CP014699.1"/>
</dbReference>
<evidence type="ECO:0000256" key="3">
    <source>
        <dbReference type="ARBA" id="ARBA00011233"/>
    </source>
</evidence>
<evidence type="ECO:0000256" key="2">
    <source>
        <dbReference type="ARBA" id="ARBA00006906"/>
    </source>
</evidence>
<dbReference type="InterPro" id="IPR013785">
    <property type="entry name" value="Aldolase_TIM"/>
</dbReference>
<keyword evidence="7" id="KW-1185">Reference proteome</keyword>
<dbReference type="InterPro" id="IPR000887">
    <property type="entry name" value="Aldlse_KDPG_KHG"/>
</dbReference>
<keyword evidence="5" id="KW-0119">Carbohydrate metabolism</keyword>
<evidence type="ECO:0000256" key="1">
    <source>
        <dbReference type="ARBA" id="ARBA00004761"/>
    </source>
</evidence>
<dbReference type="EMBL" id="CP014699">
    <property type="protein sequence ID" value="AND79982.1"/>
    <property type="molecule type" value="Genomic_DNA"/>
</dbReference>
<reference evidence="7" key="2">
    <citation type="submission" date="2016-03" db="EMBL/GenBank/DDBJ databases">
        <title>Streptococcus antelopensis sp. nov., isolated from the feces of the Tibetan antelope (Pantholops hodgsonii) in Hoh Xil National Nature Reserve, Qinghai, China.</title>
        <authorList>
            <person name="Bai X."/>
        </authorList>
    </citation>
    <scope>NUCLEOTIDE SEQUENCE [LARGE SCALE GENOMIC DNA]</scope>
    <source>
        <strain evidence="7">TA 26</strain>
    </source>
</reference>
<evidence type="ECO:0000256" key="5">
    <source>
        <dbReference type="ARBA" id="ARBA00023277"/>
    </source>
</evidence>
<gene>
    <name evidence="6" type="ORF">A0O21_08195</name>
</gene>